<proteinExistence type="inferred from homology"/>
<gene>
    <name evidence="2" type="ORF">NF867_05705</name>
</gene>
<dbReference type="PANTHER" id="PTHR18964:SF149">
    <property type="entry name" value="BIFUNCTIONAL UDP-N-ACETYLGLUCOSAMINE 2-EPIMERASE_N-ACETYLMANNOSAMINE KINASE"/>
    <property type="match status" value="1"/>
</dbReference>
<dbReference type="AlphaFoldDB" id="A0A9X2F191"/>
<accession>A0A9X2F191</accession>
<organism evidence="2 3">
    <name type="scientific">Solitalea agri</name>
    <dbReference type="NCBI Taxonomy" id="2953739"/>
    <lineage>
        <taxon>Bacteria</taxon>
        <taxon>Pseudomonadati</taxon>
        <taxon>Bacteroidota</taxon>
        <taxon>Sphingobacteriia</taxon>
        <taxon>Sphingobacteriales</taxon>
        <taxon>Sphingobacteriaceae</taxon>
        <taxon>Solitalea</taxon>
    </lineage>
</organism>
<sequence length="288" mass="31471">MKKKYAVGVDIGGSHITSAVIDLENGSIVQNSQSRMRVNAQGTPENIIAVWSECINTSIDLIGRENITGVGIAMPGPFDYDLGISYIKDQNKYDLLFGLNIKELLAKSLQLDLNQLLFLNDAACFLKGETFSGAAAGSTKAIGLTLGTGLGSAFYFDHKAEDANLWCSNFRDGMAEDYISTRWFVRRYAELSGRETPDVKHLSELVSTDGTAQMVFEEFGKSLSEFTIPLIKEKKPEYVVIGGNVANAWDLFINKLQDDAAKESPETKIVKAQLSEDAALFGAATLFL</sequence>
<dbReference type="InterPro" id="IPR043129">
    <property type="entry name" value="ATPase_NBD"/>
</dbReference>
<comment type="caution">
    <text evidence="2">The sequence shown here is derived from an EMBL/GenBank/DDBJ whole genome shotgun (WGS) entry which is preliminary data.</text>
</comment>
<dbReference type="Proteomes" id="UP001155182">
    <property type="component" value="Unassembled WGS sequence"/>
</dbReference>
<comment type="similarity">
    <text evidence="1">Belongs to the ROK (NagC/XylR) family.</text>
</comment>
<evidence type="ECO:0000313" key="3">
    <source>
        <dbReference type="Proteomes" id="UP001155182"/>
    </source>
</evidence>
<evidence type="ECO:0000313" key="2">
    <source>
        <dbReference type="EMBL" id="MCO4292356.1"/>
    </source>
</evidence>
<dbReference type="Pfam" id="PF00480">
    <property type="entry name" value="ROK"/>
    <property type="match status" value="2"/>
</dbReference>
<name>A0A9X2F191_9SPHI</name>
<dbReference type="PANTHER" id="PTHR18964">
    <property type="entry name" value="ROK (REPRESSOR, ORF, KINASE) FAMILY"/>
    <property type="match status" value="1"/>
</dbReference>
<reference evidence="2" key="1">
    <citation type="submission" date="2022-06" db="EMBL/GenBank/DDBJ databases">
        <title>Solitalea sp. MAHUQ-68 isolated from rhizospheric soil.</title>
        <authorList>
            <person name="Huq M.A."/>
        </authorList>
    </citation>
    <scope>NUCLEOTIDE SEQUENCE</scope>
    <source>
        <strain evidence="2">MAHUQ-68</strain>
    </source>
</reference>
<dbReference type="EMBL" id="JAMWYS010000024">
    <property type="protein sequence ID" value="MCO4292356.1"/>
    <property type="molecule type" value="Genomic_DNA"/>
</dbReference>
<dbReference type="InterPro" id="IPR000600">
    <property type="entry name" value="ROK"/>
</dbReference>
<evidence type="ECO:0000256" key="1">
    <source>
        <dbReference type="ARBA" id="ARBA00006479"/>
    </source>
</evidence>
<protein>
    <submittedName>
        <fullName evidence="2">ROK family protein</fullName>
    </submittedName>
</protein>
<dbReference type="RefSeq" id="WP_252586699.1">
    <property type="nucleotide sequence ID" value="NZ_JAMWYS010000024.1"/>
</dbReference>
<dbReference type="SUPFAM" id="SSF53067">
    <property type="entry name" value="Actin-like ATPase domain"/>
    <property type="match status" value="1"/>
</dbReference>
<dbReference type="Gene3D" id="3.30.420.40">
    <property type="match status" value="2"/>
</dbReference>
<keyword evidence="3" id="KW-1185">Reference proteome</keyword>